<dbReference type="SUPFAM" id="SSF56300">
    <property type="entry name" value="Metallo-dependent phosphatases"/>
    <property type="match status" value="2"/>
</dbReference>
<feature type="chain" id="PRO_5013026206" evidence="1">
    <location>
        <begin position="21"/>
        <end position="726"/>
    </location>
</feature>
<dbReference type="GO" id="GO:0005737">
    <property type="term" value="C:cytoplasm"/>
    <property type="evidence" value="ECO:0007669"/>
    <property type="project" value="TreeGrafter"/>
</dbReference>
<name>A0A1V9Y9Z0_ACHHY</name>
<proteinExistence type="predicted"/>
<dbReference type="Gene3D" id="3.60.21.10">
    <property type="match status" value="2"/>
</dbReference>
<accession>A0A1V9Y9Z0</accession>
<reference evidence="3 4" key="1">
    <citation type="journal article" date="2014" name="Genome Biol. Evol.">
        <title>The secreted proteins of Achlya hypogyna and Thraustotheca clavata identify the ancestral oomycete secretome and reveal gene acquisitions by horizontal gene transfer.</title>
        <authorList>
            <person name="Misner I."/>
            <person name="Blouin N."/>
            <person name="Leonard G."/>
            <person name="Richards T.A."/>
            <person name="Lane C.E."/>
        </authorList>
    </citation>
    <scope>NUCLEOTIDE SEQUENCE [LARGE SCALE GENOMIC DNA]</scope>
    <source>
        <strain evidence="3 4">ATCC 48635</strain>
    </source>
</reference>
<gene>
    <name evidence="3" type="ORF">ACHHYP_15879</name>
</gene>
<protein>
    <submittedName>
        <fullName evidence="3">Inactive purple acid phosphatase 29-like</fullName>
    </submittedName>
</protein>
<evidence type="ECO:0000259" key="2">
    <source>
        <dbReference type="Pfam" id="PF00149"/>
    </source>
</evidence>
<dbReference type="CDD" id="cd07383">
    <property type="entry name" value="MPP_Dcr2"/>
    <property type="match status" value="2"/>
</dbReference>
<dbReference type="Pfam" id="PF00149">
    <property type="entry name" value="Metallophos"/>
    <property type="match status" value="2"/>
</dbReference>
<dbReference type="OrthoDB" id="783096at2759"/>
<evidence type="ECO:0000313" key="3">
    <source>
        <dbReference type="EMBL" id="OQR82543.1"/>
    </source>
</evidence>
<feature type="domain" description="Calcineurin-like phosphoesterase" evidence="2">
    <location>
        <begin position="77"/>
        <end position="313"/>
    </location>
</feature>
<dbReference type="InterPro" id="IPR004843">
    <property type="entry name" value="Calcineurin-like_PHP"/>
</dbReference>
<feature type="domain" description="Calcineurin-like phosphoesterase" evidence="2">
    <location>
        <begin position="417"/>
        <end position="654"/>
    </location>
</feature>
<sequence length="726" mass="81313">MRSFVLFSGVLALIAQTVAALTIQEFTAFIEKLFAAGEIKAVNDHIDKYVKDCLVQSAKIERPTLRVRQSGTDMSYRVLQIPDLHYTNFPLYICDHKPDSMKKICIEKHMTQMTAKMLDDVKPDYVVFSGDQIESLIWPMTWKNALGAVDSYSAEVNKRNIPWSMVFGNHDASLAPQLFANKKIMMAYIETMKYSYAKYGPFDIGGAGNYEVAVQSATGNTTALRMYFMDTGRDGTVTDAQNKYMKSLAASHTAERAPALMFFHFPIEEYKSFNGTGQGSRGDPVSAAKVNSHLFDTMVSMGDVKASFCGHDHFNDFCFFKDPIHLCYGGSSGYGAAYGKGSYSRRARVIDWKVTGGKESISTWQHQHVAALLQKLEPPAINKIIDEEVQKQLAANSKIKRPPLVVRRVPDGSQSYRVLQVPDLHYTNWKYFPCMNKPDSMKQLCFEKHMTEMLDKMIDDTKPDFVAFTGDQIESLWVQKTWEQSFNAIDAASAVVNSRGLPWAMVFGNHDESLTPLIFSNRKIMMAYIESLPLSYTKYGPFNIGGAGNFELTVQTPTGSNALRMYFVDTGRDGTITPAQVTHVKRLGASHKNESVPALMFFHIPIPEYKDFKQSSLTQGTKREDISSSKVNSGLFDAMVEMGDVKATFCGHNHLNDFCFMRGSINLCYGGGVGYGVAYGKGDHPRTARVIDWSKNATDEAITTWLYLHDQDNSKAAKYTIFQRPA</sequence>
<evidence type="ECO:0000256" key="1">
    <source>
        <dbReference type="SAM" id="SignalP"/>
    </source>
</evidence>
<dbReference type="STRING" id="1202772.A0A1V9Y9Z0"/>
<dbReference type="PANTHER" id="PTHR32440">
    <property type="entry name" value="PHOSPHATASE DCR2-RELATED-RELATED"/>
    <property type="match status" value="1"/>
</dbReference>
<keyword evidence="1" id="KW-0732">Signal</keyword>
<organism evidence="3 4">
    <name type="scientific">Achlya hypogyna</name>
    <name type="common">Oomycete</name>
    <name type="synonym">Protoachlya hypogyna</name>
    <dbReference type="NCBI Taxonomy" id="1202772"/>
    <lineage>
        <taxon>Eukaryota</taxon>
        <taxon>Sar</taxon>
        <taxon>Stramenopiles</taxon>
        <taxon>Oomycota</taxon>
        <taxon>Saprolegniomycetes</taxon>
        <taxon>Saprolegniales</taxon>
        <taxon>Achlyaceae</taxon>
        <taxon>Achlya</taxon>
    </lineage>
</organism>
<dbReference type="InterPro" id="IPR029052">
    <property type="entry name" value="Metallo-depent_PP-like"/>
</dbReference>
<evidence type="ECO:0000313" key="4">
    <source>
        <dbReference type="Proteomes" id="UP000243579"/>
    </source>
</evidence>
<dbReference type="EMBL" id="JNBR01002435">
    <property type="protein sequence ID" value="OQR82543.1"/>
    <property type="molecule type" value="Genomic_DNA"/>
</dbReference>
<comment type="caution">
    <text evidence="3">The sequence shown here is derived from an EMBL/GenBank/DDBJ whole genome shotgun (WGS) entry which is preliminary data.</text>
</comment>
<feature type="signal peptide" evidence="1">
    <location>
        <begin position="1"/>
        <end position="20"/>
    </location>
</feature>
<dbReference type="PANTHER" id="PTHR32440:SF0">
    <property type="entry name" value="PHOSPHATASE DCR2-RELATED"/>
    <property type="match status" value="1"/>
</dbReference>
<dbReference type="GO" id="GO:0016788">
    <property type="term" value="F:hydrolase activity, acting on ester bonds"/>
    <property type="evidence" value="ECO:0007669"/>
    <property type="project" value="TreeGrafter"/>
</dbReference>
<dbReference type="AlphaFoldDB" id="A0A1V9Y9Z0"/>
<keyword evidence="4" id="KW-1185">Reference proteome</keyword>
<dbReference type="Proteomes" id="UP000243579">
    <property type="component" value="Unassembled WGS sequence"/>
</dbReference>